<evidence type="ECO:0000256" key="1">
    <source>
        <dbReference type="SAM" id="MobiDB-lite"/>
    </source>
</evidence>
<keyword evidence="2" id="KW-0812">Transmembrane</keyword>
<keyword evidence="2" id="KW-0472">Membrane</keyword>
<feature type="transmembrane region" description="Helical" evidence="2">
    <location>
        <begin position="31"/>
        <end position="51"/>
    </location>
</feature>
<dbReference type="Proteomes" id="UP000475214">
    <property type="component" value="Unassembled WGS sequence"/>
</dbReference>
<feature type="transmembrane region" description="Helical" evidence="2">
    <location>
        <begin position="704"/>
        <end position="725"/>
    </location>
</feature>
<evidence type="ECO:0000256" key="2">
    <source>
        <dbReference type="SAM" id="Phobius"/>
    </source>
</evidence>
<dbReference type="RefSeq" id="WP_163731527.1">
    <property type="nucleotide sequence ID" value="NZ_JAAGOA010000001.1"/>
</dbReference>
<proteinExistence type="predicted"/>
<protein>
    <submittedName>
        <fullName evidence="3">Cytochrome d ubiquinol oxidase subunit II</fullName>
    </submittedName>
</protein>
<dbReference type="AlphaFoldDB" id="A0A6L9S1D0"/>
<feature type="transmembrane region" description="Helical" evidence="2">
    <location>
        <begin position="459"/>
        <end position="479"/>
    </location>
</feature>
<feature type="transmembrane region" description="Helical" evidence="2">
    <location>
        <begin position="731"/>
        <end position="752"/>
    </location>
</feature>
<feature type="transmembrane region" description="Helical" evidence="2">
    <location>
        <begin position="562"/>
        <end position="581"/>
    </location>
</feature>
<dbReference type="InterPro" id="IPR017850">
    <property type="entry name" value="Alkaline_phosphatase_core_sf"/>
</dbReference>
<dbReference type="SUPFAM" id="SSF53649">
    <property type="entry name" value="Alkaline phosphatase-like"/>
    <property type="match status" value="1"/>
</dbReference>
<feature type="region of interest" description="Disordered" evidence="1">
    <location>
        <begin position="126"/>
        <end position="153"/>
    </location>
</feature>
<evidence type="ECO:0000313" key="3">
    <source>
        <dbReference type="EMBL" id="NED98806.1"/>
    </source>
</evidence>
<gene>
    <name evidence="3" type="ORF">G1H10_01330</name>
</gene>
<accession>A0A6L9S1D0</accession>
<name>A0A6L9S1D0_9ACTN</name>
<feature type="transmembrane region" description="Helical" evidence="2">
    <location>
        <begin position="527"/>
        <end position="550"/>
    </location>
</feature>
<feature type="transmembrane region" description="Helical" evidence="2">
    <location>
        <begin position="614"/>
        <end position="631"/>
    </location>
</feature>
<feature type="transmembrane region" description="Helical" evidence="2">
    <location>
        <begin position="587"/>
        <end position="607"/>
    </location>
</feature>
<organism evidence="3 4">
    <name type="scientific">Phytoactinopolyspora halotolerans</name>
    <dbReference type="NCBI Taxonomy" id="1981512"/>
    <lineage>
        <taxon>Bacteria</taxon>
        <taxon>Bacillati</taxon>
        <taxon>Actinomycetota</taxon>
        <taxon>Actinomycetes</taxon>
        <taxon>Jiangellales</taxon>
        <taxon>Jiangellaceae</taxon>
        <taxon>Phytoactinopolyspora</taxon>
    </lineage>
</organism>
<keyword evidence="4" id="KW-1185">Reference proteome</keyword>
<feature type="transmembrane region" description="Helical" evidence="2">
    <location>
        <begin position="397"/>
        <end position="416"/>
    </location>
</feature>
<feature type="transmembrane region" description="Helical" evidence="2">
    <location>
        <begin position="486"/>
        <end position="507"/>
    </location>
</feature>
<feature type="transmembrane region" description="Helical" evidence="2">
    <location>
        <begin position="428"/>
        <end position="447"/>
    </location>
</feature>
<keyword evidence="2" id="KW-1133">Transmembrane helix</keyword>
<dbReference type="EMBL" id="JAAGOA010000001">
    <property type="protein sequence ID" value="NED98806.1"/>
    <property type="molecule type" value="Genomic_DNA"/>
</dbReference>
<sequence length="773" mass="80249">MVPSFLRRRPPGPVCRAGHAGGRPGAGRWQLFVVLITMLLAPVLLAAPAIASDQPEQPAGTDQPRVVFAGVAGLAWEDVTAEDMPTLHGLAGTDAAASLTARTIRSRTCAVDGWLTVGAGRRATDVVDSDGDGSADRYCRPAPTPSRGEQGGATVPGWQQYVAEQENHAYGAVPGLLGERLNEHGLCGTAVGPGAALALADESGRVGSYYPNAAEVNRDLMHDCPVTVVDLGALPPPAAAGSDESARQSALEERRQVARGIDELIHQILDRLPANTALIIAGVSDSGPTAIPLHNDPTRVASSALRVAVAHGPTADGDEYGPRWLTSGSTQWSGIVQLTDVASTLLDYAGLEEPTEGSVGRPFQTAGQHPAAATDTVDKLLSNNTAAQIYRTQSGPFFQLLGVAQLVFFGLALLWIRLRPAERSPVLRLVRAGAITVASFPVASFLANAFDWARFDRPAIALWTIITLLTAVVAAVALGGPWRRHAYGPAGVVGGITAGVMALDVSTGSHLQQLSLLGLSPVVAGRFYGLGNIPFAIFIVACLVAAGALAQWLIDRGTSRRAAGATTVAIGLAATVVVGSPQAGADVGGILAAIPAFTVLAIGVLGVRLTVTKVVGAGVAALGVFLAVAWLDWQRPAGSRTHFGAFFEDLVSGEAWSVVWRKFEASLGTLDRLPYYAWTVPIAYALILWLTLRPPISGLREALRSWPTMTYVVWSALLAGAAGFAANDSGIIIPALLLTVGVPLVVSAIAAASRADGETDRPEELAGVSGTAT</sequence>
<reference evidence="3 4" key="1">
    <citation type="submission" date="2020-02" db="EMBL/GenBank/DDBJ databases">
        <authorList>
            <person name="Li X.-J."/>
            <person name="Han X.-M."/>
        </authorList>
    </citation>
    <scope>NUCLEOTIDE SEQUENCE [LARGE SCALE GENOMIC DNA]</scope>
    <source>
        <strain evidence="3 4">CCTCC AB 2017055</strain>
    </source>
</reference>
<comment type="caution">
    <text evidence="3">The sequence shown here is derived from an EMBL/GenBank/DDBJ whole genome shotgun (WGS) entry which is preliminary data.</text>
</comment>
<feature type="transmembrane region" description="Helical" evidence="2">
    <location>
        <begin position="675"/>
        <end position="692"/>
    </location>
</feature>
<evidence type="ECO:0000313" key="4">
    <source>
        <dbReference type="Proteomes" id="UP000475214"/>
    </source>
</evidence>